<dbReference type="GO" id="GO:0005615">
    <property type="term" value="C:extracellular space"/>
    <property type="evidence" value="ECO:0007669"/>
    <property type="project" value="UniProtKB-KW"/>
</dbReference>
<evidence type="ECO:0000256" key="1">
    <source>
        <dbReference type="ARBA" id="ARBA00004613"/>
    </source>
</evidence>
<dbReference type="Gene3D" id="1.20.1250.60">
    <property type="entry name" value="Interferon lambda"/>
    <property type="match status" value="1"/>
</dbReference>
<protein>
    <submittedName>
        <fullName evidence="8">IFNL3 protein</fullName>
    </submittedName>
</protein>
<evidence type="ECO:0000256" key="2">
    <source>
        <dbReference type="ARBA" id="ARBA00008717"/>
    </source>
</evidence>
<dbReference type="Proteomes" id="UP000580879">
    <property type="component" value="Unassembled WGS sequence"/>
</dbReference>
<comment type="similarity">
    <text evidence="2">Belongs to the lambda interferon family.</text>
</comment>
<keyword evidence="5 7" id="KW-0732">Signal</keyword>
<dbReference type="AlphaFoldDB" id="A0A7K6QVS3"/>
<gene>
    <name evidence="8" type="primary">Ifnl3</name>
    <name evidence="8" type="ORF">CLIRUF_R11191</name>
</gene>
<feature type="signal peptide" evidence="7">
    <location>
        <begin position="1"/>
        <end position="21"/>
    </location>
</feature>
<dbReference type="EMBL" id="VZRZ01005261">
    <property type="protein sequence ID" value="NWW77524.1"/>
    <property type="molecule type" value="Genomic_DNA"/>
</dbReference>
<proteinExistence type="inferred from homology"/>
<evidence type="ECO:0000256" key="4">
    <source>
        <dbReference type="ARBA" id="ARBA00022525"/>
    </source>
</evidence>
<organism evidence="8 9">
    <name type="scientific">Climacteris rufus</name>
    <name type="common">rufous treecreeper</name>
    <dbReference type="NCBI Taxonomy" id="47695"/>
    <lineage>
        <taxon>Eukaryota</taxon>
        <taxon>Metazoa</taxon>
        <taxon>Chordata</taxon>
        <taxon>Craniata</taxon>
        <taxon>Vertebrata</taxon>
        <taxon>Euteleostomi</taxon>
        <taxon>Archelosauria</taxon>
        <taxon>Archosauria</taxon>
        <taxon>Dinosauria</taxon>
        <taxon>Saurischia</taxon>
        <taxon>Theropoda</taxon>
        <taxon>Coelurosauria</taxon>
        <taxon>Aves</taxon>
        <taxon>Neognathae</taxon>
        <taxon>Neoaves</taxon>
        <taxon>Telluraves</taxon>
        <taxon>Australaves</taxon>
        <taxon>Passeriformes</taxon>
        <taxon>Climacteridae</taxon>
        <taxon>Climacteris</taxon>
    </lineage>
</organism>
<keyword evidence="3" id="KW-0202">Cytokine</keyword>
<name>A0A7K6QVS3_9PASS</name>
<dbReference type="GO" id="GO:0045087">
    <property type="term" value="P:innate immune response"/>
    <property type="evidence" value="ECO:0007669"/>
    <property type="project" value="TreeGrafter"/>
</dbReference>
<evidence type="ECO:0000256" key="6">
    <source>
        <dbReference type="ARBA" id="ARBA00023118"/>
    </source>
</evidence>
<dbReference type="GO" id="GO:0007259">
    <property type="term" value="P:cell surface receptor signaling pathway via JAK-STAT"/>
    <property type="evidence" value="ECO:0007669"/>
    <property type="project" value="InterPro"/>
</dbReference>
<evidence type="ECO:0000256" key="5">
    <source>
        <dbReference type="ARBA" id="ARBA00022729"/>
    </source>
</evidence>
<sequence>MLCLSLAPLLVLVLGVSLGAAFPHDGPRKGCRLSKYQNIAPDEQKALSKMREEFSLPWLRLQVNDHRCNTRLFQRKWNAVDLPLSDRVVLVAAELNLTTAVLELPAVPGFAEARRRPLDFFTQAREDVRGCVSATPKALPRASSAAAVLLLTRPLSLQADPSHQPSGKLRHWLHKLRVAMRTVSDGLGGCCTPISALTQPFSPPQETLECLRASTIHRVLQVLDNLRCAALQEKC</sequence>
<keyword evidence="6" id="KW-0051">Antiviral defense</keyword>
<dbReference type="Pfam" id="PF15177">
    <property type="entry name" value="IL28A"/>
    <property type="match status" value="1"/>
</dbReference>
<dbReference type="OrthoDB" id="9897984at2759"/>
<evidence type="ECO:0000256" key="3">
    <source>
        <dbReference type="ARBA" id="ARBA00022514"/>
    </source>
</evidence>
<evidence type="ECO:0000313" key="8">
    <source>
        <dbReference type="EMBL" id="NWW77524.1"/>
    </source>
</evidence>
<feature type="chain" id="PRO_5029815614" evidence="7">
    <location>
        <begin position="22"/>
        <end position="235"/>
    </location>
</feature>
<dbReference type="InterPro" id="IPR029177">
    <property type="entry name" value="INF_lambda"/>
</dbReference>
<reference evidence="8 9" key="1">
    <citation type="submission" date="2019-09" db="EMBL/GenBank/DDBJ databases">
        <title>Bird 10,000 Genomes (B10K) Project - Family phase.</title>
        <authorList>
            <person name="Zhang G."/>
        </authorList>
    </citation>
    <scope>NUCLEOTIDE SEQUENCE [LARGE SCALE GENOMIC DNA]</scope>
    <source>
        <strain evidence="8">B10K-DU-029-53</strain>
    </source>
</reference>
<dbReference type="GO" id="GO:0005125">
    <property type="term" value="F:cytokine activity"/>
    <property type="evidence" value="ECO:0007669"/>
    <property type="project" value="UniProtKB-KW"/>
</dbReference>
<accession>A0A7K6QVS3</accession>
<dbReference type="PANTHER" id="PTHR31943">
    <property type="entry name" value="INTERLEUKIN-28 AND 29"/>
    <property type="match status" value="1"/>
</dbReference>
<dbReference type="GO" id="GO:0051607">
    <property type="term" value="P:defense response to virus"/>
    <property type="evidence" value="ECO:0007669"/>
    <property type="project" value="UniProtKB-KW"/>
</dbReference>
<feature type="non-terminal residue" evidence="8">
    <location>
        <position position="235"/>
    </location>
</feature>
<evidence type="ECO:0000313" key="9">
    <source>
        <dbReference type="Proteomes" id="UP000580879"/>
    </source>
</evidence>
<dbReference type="PANTHER" id="PTHR31943:SF1">
    <property type="entry name" value="INTERFERON LAMBDA-2-RELATED"/>
    <property type="match status" value="1"/>
</dbReference>
<dbReference type="InterPro" id="IPR038326">
    <property type="entry name" value="IFN-lambda_sf"/>
</dbReference>
<dbReference type="GO" id="GO:0050778">
    <property type="term" value="P:positive regulation of immune response"/>
    <property type="evidence" value="ECO:0007669"/>
    <property type="project" value="InterPro"/>
</dbReference>
<comment type="caution">
    <text evidence="8">The sequence shown here is derived from an EMBL/GenBank/DDBJ whole genome shotgun (WGS) entry which is preliminary data.</text>
</comment>
<comment type="subcellular location">
    <subcellularLocation>
        <location evidence="1">Secreted</location>
    </subcellularLocation>
</comment>
<evidence type="ECO:0000256" key="7">
    <source>
        <dbReference type="SAM" id="SignalP"/>
    </source>
</evidence>
<keyword evidence="4" id="KW-0964">Secreted</keyword>
<keyword evidence="9" id="KW-1185">Reference proteome</keyword>
<feature type="non-terminal residue" evidence="8">
    <location>
        <position position="1"/>
    </location>
</feature>